<evidence type="ECO:0000313" key="2">
    <source>
        <dbReference type="EMBL" id="TCT16278.1"/>
    </source>
</evidence>
<feature type="compositionally biased region" description="Polar residues" evidence="1">
    <location>
        <begin position="1"/>
        <end position="11"/>
    </location>
</feature>
<dbReference type="RefSeq" id="WP_165878472.1">
    <property type="nucleotide sequence ID" value="NZ_SMAL01000002.1"/>
</dbReference>
<proteinExistence type="predicted"/>
<accession>A0A4R3MS73</accession>
<comment type="caution">
    <text evidence="2">The sequence shown here is derived from an EMBL/GenBank/DDBJ whole genome shotgun (WGS) entry which is preliminary data.</text>
</comment>
<feature type="region of interest" description="Disordered" evidence="1">
    <location>
        <begin position="1"/>
        <end position="52"/>
    </location>
</feature>
<evidence type="ECO:0000256" key="1">
    <source>
        <dbReference type="SAM" id="MobiDB-lite"/>
    </source>
</evidence>
<dbReference type="AlphaFoldDB" id="A0A4R3MS73"/>
<gene>
    <name evidence="2" type="ORF">EDC18_102295</name>
</gene>
<dbReference type="EMBL" id="SMAL01000002">
    <property type="protein sequence ID" value="TCT16278.1"/>
    <property type="molecule type" value="Genomic_DNA"/>
</dbReference>
<evidence type="ECO:0000313" key="3">
    <source>
        <dbReference type="Proteomes" id="UP000294902"/>
    </source>
</evidence>
<reference evidence="2 3" key="1">
    <citation type="submission" date="2019-03" db="EMBL/GenBank/DDBJ databases">
        <title>Genomic Encyclopedia of Type Strains, Phase IV (KMG-IV): sequencing the most valuable type-strain genomes for metagenomic binning, comparative biology and taxonomic classification.</title>
        <authorList>
            <person name="Goeker M."/>
        </authorList>
    </citation>
    <scope>NUCLEOTIDE SEQUENCE [LARGE SCALE GENOMIC DNA]</scope>
    <source>
        <strain evidence="2 3">DSM 24629</strain>
    </source>
</reference>
<keyword evidence="3" id="KW-1185">Reference proteome</keyword>
<feature type="compositionally biased region" description="Basic and acidic residues" evidence="1">
    <location>
        <begin position="39"/>
        <end position="52"/>
    </location>
</feature>
<feature type="compositionally biased region" description="Basic and acidic residues" evidence="1">
    <location>
        <begin position="14"/>
        <end position="24"/>
    </location>
</feature>
<organism evidence="2 3">
    <name type="scientific">Natranaerovirga pectinivora</name>
    <dbReference type="NCBI Taxonomy" id="682400"/>
    <lineage>
        <taxon>Bacteria</taxon>
        <taxon>Bacillati</taxon>
        <taxon>Bacillota</taxon>
        <taxon>Clostridia</taxon>
        <taxon>Lachnospirales</taxon>
        <taxon>Natranaerovirgaceae</taxon>
        <taxon>Natranaerovirga</taxon>
    </lineage>
</organism>
<sequence length="52" mass="5914">MSKGNGFSSMTPDAAKDKYKRDEANQGDPMSGVLRHKQKQESNNRIMKKDRT</sequence>
<dbReference type="Proteomes" id="UP000294902">
    <property type="component" value="Unassembled WGS sequence"/>
</dbReference>
<name>A0A4R3MS73_9FIRM</name>
<protein>
    <submittedName>
        <fullName evidence="2">Uncharacterized protein</fullName>
    </submittedName>
</protein>